<dbReference type="Gene3D" id="3.90.190.10">
    <property type="entry name" value="Protein tyrosine phosphatase superfamily"/>
    <property type="match status" value="2"/>
</dbReference>
<comment type="caution">
    <text evidence="3">The sequence shown here is derived from an EMBL/GenBank/DDBJ whole genome shotgun (WGS) entry which is preliminary data.</text>
</comment>
<feature type="domain" description="Dual specificity/tyrosine protein phosphatase N-terminal" evidence="2">
    <location>
        <begin position="94"/>
        <end position="124"/>
    </location>
</feature>
<dbReference type="SUPFAM" id="SSF52799">
    <property type="entry name" value="(Phosphotyrosine protein) phosphatases II"/>
    <property type="match status" value="2"/>
</dbReference>
<organism evidence="3 4">
    <name type="scientific">Tegillarca granosa</name>
    <name type="common">Malaysian cockle</name>
    <name type="synonym">Anadara granosa</name>
    <dbReference type="NCBI Taxonomy" id="220873"/>
    <lineage>
        <taxon>Eukaryota</taxon>
        <taxon>Metazoa</taxon>
        <taxon>Spiralia</taxon>
        <taxon>Lophotrochozoa</taxon>
        <taxon>Mollusca</taxon>
        <taxon>Bivalvia</taxon>
        <taxon>Autobranchia</taxon>
        <taxon>Pteriomorphia</taxon>
        <taxon>Arcoida</taxon>
        <taxon>Arcoidea</taxon>
        <taxon>Arcidae</taxon>
        <taxon>Tegillarca</taxon>
    </lineage>
</organism>
<dbReference type="InterPro" id="IPR029260">
    <property type="entry name" value="DSPn"/>
</dbReference>
<dbReference type="EMBL" id="JARBDR010000813">
    <property type="protein sequence ID" value="KAJ8305588.1"/>
    <property type="molecule type" value="Genomic_DNA"/>
</dbReference>
<evidence type="ECO:0000313" key="3">
    <source>
        <dbReference type="EMBL" id="KAJ8305588.1"/>
    </source>
</evidence>
<name>A0ABQ9EJZ4_TEGGR</name>
<keyword evidence="1" id="KW-1133">Transmembrane helix</keyword>
<sequence length="143" mass="16803">MFYLKIMADENDIIGSASEFIKDRLYFATLRSKPKSTAHTHYFCIDDELVYEKYLSHVGESHLTPIKNVYDITEMVMILLKSFGTHKVNDKYIFYADFGPLNLAHLYRYCCKLNKKLKVRIFTSIYIALYYMLVKSLKLSVIT</sequence>
<protein>
    <recommendedName>
        <fullName evidence="2">Dual specificity/tyrosine protein phosphatase N-terminal domain-containing protein</fullName>
    </recommendedName>
</protein>
<dbReference type="InterPro" id="IPR029021">
    <property type="entry name" value="Prot-tyrosine_phosphatase-like"/>
</dbReference>
<feature type="transmembrane region" description="Helical" evidence="1">
    <location>
        <begin position="117"/>
        <end position="134"/>
    </location>
</feature>
<keyword evidence="4" id="KW-1185">Reference proteome</keyword>
<proteinExistence type="predicted"/>
<keyword evidence="1" id="KW-0472">Membrane</keyword>
<feature type="domain" description="Dual specificity/tyrosine protein phosphatase N-terminal" evidence="2">
    <location>
        <begin position="19"/>
        <end position="66"/>
    </location>
</feature>
<evidence type="ECO:0000259" key="2">
    <source>
        <dbReference type="Pfam" id="PF14671"/>
    </source>
</evidence>
<evidence type="ECO:0000256" key="1">
    <source>
        <dbReference type="SAM" id="Phobius"/>
    </source>
</evidence>
<evidence type="ECO:0000313" key="4">
    <source>
        <dbReference type="Proteomes" id="UP001217089"/>
    </source>
</evidence>
<gene>
    <name evidence="3" type="ORF">KUTeg_016133</name>
</gene>
<keyword evidence="1" id="KW-0812">Transmembrane</keyword>
<dbReference type="Pfam" id="PF14671">
    <property type="entry name" value="DSPn"/>
    <property type="match status" value="2"/>
</dbReference>
<reference evidence="3 4" key="1">
    <citation type="submission" date="2022-12" db="EMBL/GenBank/DDBJ databases">
        <title>Chromosome-level genome of Tegillarca granosa.</title>
        <authorList>
            <person name="Kim J."/>
        </authorList>
    </citation>
    <scope>NUCLEOTIDE SEQUENCE [LARGE SCALE GENOMIC DNA]</scope>
    <source>
        <strain evidence="3">Teg-2019</strain>
        <tissue evidence="3">Adductor muscle</tissue>
    </source>
</reference>
<accession>A0ABQ9EJZ4</accession>
<dbReference type="Proteomes" id="UP001217089">
    <property type="component" value="Unassembled WGS sequence"/>
</dbReference>